<dbReference type="RefSeq" id="WP_377767725.1">
    <property type="nucleotide sequence ID" value="NZ_JBHULB010000074.1"/>
</dbReference>
<dbReference type="SUPFAM" id="SSF47336">
    <property type="entry name" value="ACP-like"/>
    <property type="match status" value="1"/>
</dbReference>
<dbReference type="PROSITE" id="PS50075">
    <property type="entry name" value="CARRIER"/>
    <property type="match status" value="1"/>
</dbReference>
<dbReference type="SMART" id="SM00822">
    <property type="entry name" value="PKS_KR"/>
    <property type="match status" value="1"/>
</dbReference>
<dbReference type="Pfam" id="PF08659">
    <property type="entry name" value="KR"/>
    <property type="match status" value="1"/>
</dbReference>
<dbReference type="SUPFAM" id="SSF51735">
    <property type="entry name" value="NAD(P)-binding Rossmann-fold domains"/>
    <property type="match status" value="1"/>
</dbReference>
<dbReference type="InterPro" id="IPR036736">
    <property type="entry name" value="ACP-like_sf"/>
</dbReference>
<comment type="caution">
    <text evidence="4">The sequence shown here is derived from an EMBL/GenBank/DDBJ whole genome shotgun (WGS) entry which is preliminary data.</text>
</comment>
<accession>A0ABW5MZA5</accession>
<dbReference type="InterPro" id="IPR050091">
    <property type="entry name" value="PKS_NRPS_Biosynth_Enz"/>
</dbReference>
<sequence length="312" mass="34718">AKGGEVLVCKGDVANEEQMLQVVQEAEELFGQIHGVIHAAGIADGSLLAFRDKTQSEKVFSAKVRGTIALQTVFKNKQLDICVFYSSISSILAQMGQVAYCAANNFLDKVAKYQFINSSFVTSINWDAWQEVGMAEESVKKLDESLKIDLSNGILPKEGVKIFDRVLNVNLSQVIVSTSNLNGLISNASSQNESKEKSIYDWIGVNGAKLNSSQEKKNFSERPDLKNEYVAPRTKEEKLLAKIWQEILGIKRVGIEDDFFMLGGNSLTMMRLISVYNDKTGKSIKIQDFYANPTIKEIAAFINNTDEQFDFI</sequence>
<feature type="domain" description="Carrier" evidence="3">
    <location>
        <begin position="231"/>
        <end position="306"/>
    </location>
</feature>
<organism evidence="4 5">
    <name type="scientific">Croceitalea marina</name>
    <dbReference type="NCBI Taxonomy" id="1775166"/>
    <lineage>
        <taxon>Bacteria</taxon>
        <taxon>Pseudomonadati</taxon>
        <taxon>Bacteroidota</taxon>
        <taxon>Flavobacteriia</taxon>
        <taxon>Flavobacteriales</taxon>
        <taxon>Flavobacteriaceae</taxon>
        <taxon>Croceitalea</taxon>
    </lineage>
</organism>
<dbReference type="InterPro" id="IPR057326">
    <property type="entry name" value="KR_dom"/>
</dbReference>
<dbReference type="Pfam" id="PF00550">
    <property type="entry name" value="PP-binding"/>
    <property type="match status" value="1"/>
</dbReference>
<dbReference type="Proteomes" id="UP001597526">
    <property type="component" value="Unassembled WGS sequence"/>
</dbReference>
<evidence type="ECO:0000313" key="5">
    <source>
        <dbReference type="Proteomes" id="UP001597526"/>
    </source>
</evidence>
<dbReference type="Gene3D" id="1.10.1200.10">
    <property type="entry name" value="ACP-like"/>
    <property type="match status" value="1"/>
</dbReference>
<dbReference type="EMBL" id="JBHULB010000074">
    <property type="protein sequence ID" value="MFD2588193.1"/>
    <property type="molecule type" value="Genomic_DNA"/>
</dbReference>
<protein>
    <submittedName>
        <fullName evidence="4">SDR family NAD(P)-dependent oxidoreductase</fullName>
    </submittedName>
</protein>
<dbReference type="PANTHER" id="PTHR43775:SF37">
    <property type="entry name" value="SI:DKEY-61P9.11"/>
    <property type="match status" value="1"/>
</dbReference>
<evidence type="ECO:0000259" key="3">
    <source>
        <dbReference type="PROSITE" id="PS50075"/>
    </source>
</evidence>
<evidence type="ECO:0000313" key="4">
    <source>
        <dbReference type="EMBL" id="MFD2588193.1"/>
    </source>
</evidence>
<dbReference type="Gene3D" id="3.40.50.720">
    <property type="entry name" value="NAD(P)-binding Rossmann-like Domain"/>
    <property type="match status" value="1"/>
</dbReference>
<dbReference type="PANTHER" id="PTHR43775">
    <property type="entry name" value="FATTY ACID SYNTHASE"/>
    <property type="match status" value="1"/>
</dbReference>
<reference evidence="5" key="1">
    <citation type="journal article" date="2019" name="Int. J. Syst. Evol. Microbiol.">
        <title>The Global Catalogue of Microorganisms (GCM) 10K type strain sequencing project: providing services to taxonomists for standard genome sequencing and annotation.</title>
        <authorList>
            <consortium name="The Broad Institute Genomics Platform"/>
            <consortium name="The Broad Institute Genome Sequencing Center for Infectious Disease"/>
            <person name="Wu L."/>
            <person name="Ma J."/>
        </authorList>
    </citation>
    <scope>NUCLEOTIDE SEQUENCE [LARGE SCALE GENOMIC DNA]</scope>
    <source>
        <strain evidence="5">KCTC 52368</strain>
    </source>
</reference>
<gene>
    <name evidence="4" type="ORF">ACFSQJ_14735</name>
</gene>
<keyword evidence="2" id="KW-0597">Phosphoprotein</keyword>
<evidence type="ECO:0000256" key="1">
    <source>
        <dbReference type="ARBA" id="ARBA00022450"/>
    </source>
</evidence>
<keyword evidence="1" id="KW-0596">Phosphopantetheine</keyword>
<dbReference type="InterPro" id="IPR009081">
    <property type="entry name" value="PP-bd_ACP"/>
</dbReference>
<name>A0ABW5MZA5_9FLAO</name>
<keyword evidence="5" id="KW-1185">Reference proteome</keyword>
<dbReference type="InterPro" id="IPR036291">
    <property type="entry name" value="NAD(P)-bd_dom_sf"/>
</dbReference>
<proteinExistence type="predicted"/>
<dbReference type="InterPro" id="IPR013968">
    <property type="entry name" value="PKS_KR"/>
</dbReference>
<evidence type="ECO:0000256" key="2">
    <source>
        <dbReference type="ARBA" id="ARBA00022553"/>
    </source>
</evidence>
<feature type="non-terminal residue" evidence="4">
    <location>
        <position position="1"/>
    </location>
</feature>